<dbReference type="InParanoid" id="D8Q3L4"/>
<dbReference type="GeneID" id="9590556"/>
<dbReference type="Proteomes" id="UP000007431">
    <property type="component" value="Unassembled WGS sequence"/>
</dbReference>
<dbReference type="AlphaFoldDB" id="D8Q3L4"/>
<name>D8Q3L4_SCHCM</name>
<evidence type="ECO:0000256" key="3">
    <source>
        <dbReference type="ARBA" id="ARBA00022833"/>
    </source>
</evidence>
<accession>D8Q3L4</accession>
<dbReference type="OrthoDB" id="2785498at2759"/>
<evidence type="ECO:0000256" key="4">
    <source>
        <dbReference type="PROSITE-ProRule" id="PRU00134"/>
    </source>
</evidence>
<evidence type="ECO:0000313" key="6">
    <source>
        <dbReference type="EMBL" id="EFI97710.1"/>
    </source>
</evidence>
<keyword evidence="7" id="KW-1185">Reference proteome</keyword>
<keyword evidence="2 4" id="KW-0863">Zinc-finger</keyword>
<dbReference type="Pfam" id="PF01753">
    <property type="entry name" value="zf-MYND"/>
    <property type="match status" value="1"/>
</dbReference>
<dbReference type="EMBL" id="GL377305">
    <property type="protein sequence ID" value="EFI97710.1"/>
    <property type="molecule type" value="Genomic_DNA"/>
</dbReference>
<proteinExistence type="predicted"/>
<dbReference type="PROSITE" id="PS50865">
    <property type="entry name" value="ZF_MYND_2"/>
    <property type="match status" value="1"/>
</dbReference>
<evidence type="ECO:0000256" key="1">
    <source>
        <dbReference type="ARBA" id="ARBA00022723"/>
    </source>
</evidence>
<dbReference type="PROSITE" id="PS01360">
    <property type="entry name" value="ZF_MYND_1"/>
    <property type="match status" value="1"/>
</dbReference>
<dbReference type="SUPFAM" id="SSF144232">
    <property type="entry name" value="HIT/MYND zinc finger-like"/>
    <property type="match status" value="1"/>
</dbReference>
<keyword evidence="3" id="KW-0862">Zinc</keyword>
<sequence>MAVSRPVEIMRILNSLDNILPSRKARAEERLTTLLTLKDTFQELQVDPFVLNEHQRQSKDPRVVGAMTAIRAITRVVAYTDGEPENQALFDATMHCTRRLWLSLVRWLDFIHPKQQFIPFNMQVAEVLACAYDSLYAVKRSSFDLIEQTPQVFSLLFDLWLHFPEYTNTTVHFDSQALVIFESIAEAIAKLTYYPDVATFQAHSPAIREAMLMTRMLPSHFYRCAVRNLQYCKDAEGVLEPDMCSSQFRALNYLAQSTMPIPLHSRETIHLLVQLLREANLGTDESTKLPGAYACLLLHKIWSTAEDDRSLVWALRMGVLPLMMKLSAGGQTTAGLSALSAYIFKRSVFLPVARVLGEIHPAITPEFTFSHVKICTDLSLDAQYLERLAIMKTLDPESKCGNDECPHAHPAGDTEQLKNCRCFRIKYCSPACQKVHWPAHRKICDRALPRFTLDEESSELSPIEIQYASRLAFNYLLRAGPVILPVIDKYAAKLADSSEKKLYIVTVDFLDQAVPVHSVNVRPSELAPDLSMASESAVQVVVELGPIRGGFATICMEKHVPVSKFRQLFGSK</sequence>
<evidence type="ECO:0000256" key="2">
    <source>
        <dbReference type="ARBA" id="ARBA00022771"/>
    </source>
</evidence>
<protein>
    <recommendedName>
        <fullName evidence="5">MYND-type domain-containing protein</fullName>
    </recommendedName>
</protein>
<dbReference type="HOGENOM" id="CLU_525953_0_0_1"/>
<feature type="domain" description="MYND-type" evidence="5">
    <location>
        <begin position="397"/>
        <end position="444"/>
    </location>
</feature>
<keyword evidence="1" id="KW-0479">Metal-binding</keyword>
<evidence type="ECO:0000313" key="7">
    <source>
        <dbReference type="Proteomes" id="UP000007431"/>
    </source>
</evidence>
<dbReference type="Gene3D" id="6.10.140.2220">
    <property type="match status" value="1"/>
</dbReference>
<organism evidence="7">
    <name type="scientific">Schizophyllum commune (strain H4-8 / FGSC 9210)</name>
    <name type="common">Split gill fungus</name>
    <dbReference type="NCBI Taxonomy" id="578458"/>
    <lineage>
        <taxon>Eukaryota</taxon>
        <taxon>Fungi</taxon>
        <taxon>Dikarya</taxon>
        <taxon>Basidiomycota</taxon>
        <taxon>Agaricomycotina</taxon>
        <taxon>Agaricomycetes</taxon>
        <taxon>Agaricomycetidae</taxon>
        <taxon>Agaricales</taxon>
        <taxon>Schizophyllaceae</taxon>
        <taxon>Schizophyllum</taxon>
    </lineage>
</organism>
<dbReference type="RefSeq" id="XP_003032613.1">
    <property type="nucleotide sequence ID" value="XM_003032567.1"/>
</dbReference>
<dbReference type="KEGG" id="scm:SCHCO_02746394"/>
<dbReference type="GO" id="GO:0008270">
    <property type="term" value="F:zinc ion binding"/>
    <property type="evidence" value="ECO:0007669"/>
    <property type="project" value="UniProtKB-KW"/>
</dbReference>
<evidence type="ECO:0000259" key="5">
    <source>
        <dbReference type="PROSITE" id="PS50865"/>
    </source>
</evidence>
<dbReference type="VEuPathDB" id="FungiDB:SCHCODRAFT_02746394"/>
<gene>
    <name evidence="6" type="ORF">SCHCODRAFT_256790</name>
</gene>
<reference evidence="6 7" key="1">
    <citation type="journal article" date="2010" name="Nat. Biotechnol.">
        <title>Genome sequence of the model mushroom Schizophyllum commune.</title>
        <authorList>
            <person name="Ohm R.A."/>
            <person name="de Jong J.F."/>
            <person name="Lugones L.G."/>
            <person name="Aerts A."/>
            <person name="Kothe E."/>
            <person name="Stajich J.E."/>
            <person name="de Vries R.P."/>
            <person name="Record E."/>
            <person name="Levasseur A."/>
            <person name="Baker S.E."/>
            <person name="Bartholomew K.A."/>
            <person name="Coutinho P.M."/>
            <person name="Erdmann S."/>
            <person name="Fowler T.J."/>
            <person name="Gathman A.C."/>
            <person name="Lombard V."/>
            <person name="Henrissat B."/>
            <person name="Knabe N."/>
            <person name="Kuees U."/>
            <person name="Lilly W.W."/>
            <person name="Lindquist E."/>
            <person name="Lucas S."/>
            <person name="Magnuson J.K."/>
            <person name="Piumi F."/>
            <person name="Raudaskoski M."/>
            <person name="Salamov A."/>
            <person name="Schmutz J."/>
            <person name="Schwarze F.W.M.R."/>
            <person name="vanKuyk P.A."/>
            <person name="Horton J.S."/>
            <person name="Grigoriev I.V."/>
            <person name="Woesten H.A.B."/>
        </authorList>
    </citation>
    <scope>NUCLEOTIDE SEQUENCE [LARGE SCALE GENOMIC DNA]</scope>
    <source>
        <strain evidence="7">H4-8 / FGSC 9210</strain>
    </source>
</reference>
<dbReference type="InterPro" id="IPR002893">
    <property type="entry name" value="Znf_MYND"/>
</dbReference>